<gene>
    <name evidence="1" type="ORF">Gogos_017154</name>
</gene>
<dbReference type="AlphaFoldDB" id="A0A7J9BBX7"/>
<evidence type="ECO:0000313" key="2">
    <source>
        <dbReference type="Proteomes" id="UP000593579"/>
    </source>
</evidence>
<keyword evidence="2" id="KW-1185">Reference proteome</keyword>
<proteinExistence type="predicted"/>
<feature type="non-terminal residue" evidence="1">
    <location>
        <position position="33"/>
    </location>
</feature>
<evidence type="ECO:0000313" key="1">
    <source>
        <dbReference type="EMBL" id="MBA0733114.1"/>
    </source>
</evidence>
<dbReference type="EMBL" id="JABEZY010000001">
    <property type="protein sequence ID" value="MBA0733114.1"/>
    <property type="molecule type" value="Genomic_DNA"/>
</dbReference>
<comment type="caution">
    <text evidence="1">The sequence shown here is derived from an EMBL/GenBank/DDBJ whole genome shotgun (WGS) entry which is preliminary data.</text>
</comment>
<sequence>MCRMIKSGNLLSFLYLRASFTRPLMITTNLQML</sequence>
<dbReference type="Proteomes" id="UP000593579">
    <property type="component" value="Unassembled WGS sequence"/>
</dbReference>
<organism evidence="1 2">
    <name type="scientific">Gossypium gossypioides</name>
    <name type="common">Mexican cotton</name>
    <name type="synonym">Selera gossypioides</name>
    <dbReference type="NCBI Taxonomy" id="34282"/>
    <lineage>
        <taxon>Eukaryota</taxon>
        <taxon>Viridiplantae</taxon>
        <taxon>Streptophyta</taxon>
        <taxon>Embryophyta</taxon>
        <taxon>Tracheophyta</taxon>
        <taxon>Spermatophyta</taxon>
        <taxon>Magnoliopsida</taxon>
        <taxon>eudicotyledons</taxon>
        <taxon>Gunneridae</taxon>
        <taxon>Pentapetalae</taxon>
        <taxon>rosids</taxon>
        <taxon>malvids</taxon>
        <taxon>Malvales</taxon>
        <taxon>Malvaceae</taxon>
        <taxon>Malvoideae</taxon>
        <taxon>Gossypium</taxon>
    </lineage>
</organism>
<reference evidence="1 2" key="1">
    <citation type="journal article" date="2019" name="Genome Biol. Evol.">
        <title>Insights into the evolution of the New World diploid cottons (Gossypium, subgenus Houzingenia) based on genome sequencing.</title>
        <authorList>
            <person name="Grover C.E."/>
            <person name="Arick M.A. 2nd"/>
            <person name="Thrash A."/>
            <person name="Conover J.L."/>
            <person name="Sanders W.S."/>
            <person name="Peterson D.G."/>
            <person name="Frelichowski J.E."/>
            <person name="Scheffler J.A."/>
            <person name="Scheffler B.E."/>
            <person name="Wendel J.F."/>
        </authorList>
    </citation>
    <scope>NUCLEOTIDE SEQUENCE [LARGE SCALE GENOMIC DNA]</scope>
    <source>
        <strain evidence="1">5</strain>
        <tissue evidence="1">Leaf</tissue>
    </source>
</reference>
<accession>A0A7J9BBX7</accession>
<dbReference type="EMBL" id="JABEZY010000001">
    <property type="protein sequence ID" value="MBA0733113.1"/>
    <property type="molecule type" value="Genomic_DNA"/>
</dbReference>
<reference evidence="1" key="2">
    <citation type="submission" date="2020-04" db="EMBL/GenBank/DDBJ databases">
        <authorList>
            <person name="Grover C.E."/>
            <person name="Arick M.A. II"/>
            <person name="Thrash A."/>
            <person name="Conover J.L."/>
            <person name="Sanders W.S."/>
            <person name="Peterson D.G."/>
            <person name="Scheffler J.A."/>
            <person name="Scheffler B.E."/>
            <person name="Wendel J.F."/>
        </authorList>
    </citation>
    <scope>NUCLEOTIDE SEQUENCE</scope>
    <source>
        <strain evidence="1">5</strain>
        <tissue evidence="1">Leaf</tissue>
    </source>
</reference>
<name>A0A7J9BBX7_GOSGO</name>
<protein>
    <submittedName>
        <fullName evidence="1">Uncharacterized protein</fullName>
    </submittedName>
</protein>